<dbReference type="EMBL" id="CAEZUZ010000076">
    <property type="protein sequence ID" value="CAB4616095.1"/>
    <property type="molecule type" value="Genomic_DNA"/>
</dbReference>
<dbReference type="InterPro" id="IPR009010">
    <property type="entry name" value="Asp_de-COase-like_dom_sf"/>
</dbReference>
<protein>
    <submittedName>
        <fullName evidence="3">Unannotated protein</fullName>
    </submittedName>
</protein>
<dbReference type="AlphaFoldDB" id="A0A6J6HX36"/>
<dbReference type="PANTHER" id="PTHR43105">
    <property type="entry name" value="RESPIRATORY NITRATE REDUCTASE"/>
    <property type="match status" value="1"/>
</dbReference>
<accession>A0A6J6HX36</accession>
<evidence type="ECO:0000313" key="3">
    <source>
        <dbReference type="EMBL" id="CAB4616095.1"/>
    </source>
</evidence>
<evidence type="ECO:0000256" key="1">
    <source>
        <dbReference type="ARBA" id="ARBA00023002"/>
    </source>
</evidence>
<reference evidence="3" key="1">
    <citation type="submission" date="2020-05" db="EMBL/GenBank/DDBJ databases">
        <authorList>
            <person name="Chiriac C."/>
            <person name="Salcher M."/>
            <person name="Ghai R."/>
            <person name="Kavagutti S V."/>
        </authorList>
    </citation>
    <scope>NUCLEOTIDE SEQUENCE</scope>
</reference>
<gene>
    <name evidence="3" type="ORF">UFOPK1889_00577</name>
</gene>
<proteinExistence type="predicted"/>
<feature type="domain" description="Molybdopterin dinucleotide-binding" evidence="2">
    <location>
        <begin position="17"/>
        <end position="130"/>
    </location>
</feature>
<dbReference type="InterPro" id="IPR006657">
    <property type="entry name" value="MoPterin_dinucl-bd_dom"/>
</dbReference>
<dbReference type="GO" id="GO:0016491">
    <property type="term" value="F:oxidoreductase activity"/>
    <property type="evidence" value="ECO:0007669"/>
    <property type="project" value="UniProtKB-KW"/>
</dbReference>
<keyword evidence="1" id="KW-0560">Oxidoreductase</keyword>
<dbReference type="Pfam" id="PF01568">
    <property type="entry name" value="Molydop_binding"/>
    <property type="match status" value="1"/>
</dbReference>
<dbReference type="PANTHER" id="PTHR43105:SF9">
    <property type="entry name" value="NADPH-FE(3+) OXIDOREDUCTASE SUBUNIT ALPHA"/>
    <property type="match status" value="1"/>
</dbReference>
<dbReference type="SUPFAM" id="SSF50692">
    <property type="entry name" value="ADC-like"/>
    <property type="match status" value="1"/>
</dbReference>
<dbReference type="Gene3D" id="2.40.40.20">
    <property type="match status" value="1"/>
</dbReference>
<organism evidence="3">
    <name type="scientific">freshwater metagenome</name>
    <dbReference type="NCBI Taxonomy" id="449393"/>
    <lineage>
        <taxon>unclassified sequences</taxon>
        <taxon>metagenomes</taxon>
        <taxon>ecological metagenomes</taxon>
    </lineage>
</organism>
<dbReference type="GO" id="GO:0016020">
    <property type="term" value="C:membrane"/>
    <property type="evidence" value="ECO:0007669"/>
    <property type="project" value="TreeGrafter"/>
</dbReference>
<dbReference type="InterPro" id="IPR050123">
    <property type="entry name" value="Prok_molybdopt-oxidoreductase"/>
</dbReference>
<evidence type="ECO:0000259" key="2">
    <source>
        <dbReference type="Pfam" id="PF01568"/>
    </source>
</evidence>
<sequence length="144" mass="15069">MQRLEASIALVDADQMLLVGRRDLKSNNSWMHNIKVLTKGALSCTAHIHPDDAARLGVVTGSPLRIASRVGHIDIPAEVTDAVRQGVVSVPHGWGHGVTGTQMAVAAEKAGVNSNILTDDQVLDPLSGNAVLSAIPVTVELISA</sequence>
<name>A0A6J6HX36_9ZZZZ</name>
<dbReference type="GO" id="GO:0043546">
    <property type="term" value="F:molybdopterin cofactor binding"/>
    <property type="evidence" value="ECO:0007669"/>
    <property type="project" value="InterPro"/>
</dbReference>